<keyword evidence="5" id="KW-0032">Aminotransferase</keyword>
<protein>
    <recommendedName>
        <fullName evidence="1">aminodeoxychorismate synthase</fullName>
        <ecNumber evidence="1">2.6.1.85</ecNumber>
    </recommendedName>
</protein>
<dbReference type="GO" id="GO:0009396">
    <property type="term" value="P:folic acid-containing compound biosynthetic process"/>
    <property type="evidence" value="ECO:0007669"/>
    <property type="project" value="InterPro"/>
</dbReference>
<dbReference type="KEGG" id="atq:GH723_05035"/>
<dbReference type="PANTHER" id="PTHR11236:SF50">
    <property type="entry name" value="AMINODEOXYCHORISMATE SYNTHASE COMPONENT 1"/>
    <property type="match status" value="1"/>
</dbReference>
<dbReference type="EMBL" id="CP045851">
    <property type="protein sequence ID" value="QGG94518.1"/>
    <property type="molecule type" value="Genomic_DNA"/>
</dbReference>
<evidence type="ECO:0000259" key="3">
    <source>
        <dbReference type="Pfam" id="PF00425"/>
    </source>
</evidence>
<evidence type="ECO:0000313" key="6">
    <source>
        <dbReference type="Proteomes" id="UP000334019"/>
    </source>
</evidence>
<reference evidence="5 6" key="1">
    <citation type="submission" date="2019-11" db="EMBL/GenBank/DDBJ databases">
        <authorList>
            <person name="He Y."/>
        </authorList>
    </citation>
    <scope>NUCLEOTIDE SEQUENCE [LARGE SCALE GENOMIC DNA]</scope>
    <source>
        <strain evidence="5 6">SCSIO 58843</strain>
    </source>
</reference>
<keyword evidence="6" id="KW-1185">Reference proteome</keyword>
<dbReference type="Pfam" id="PF00425">
    <property type="entry name" value="Chorismate_bind"/>
    <property type="match status" value="1"/>
</dbReference>
<dbReference type="Gene3D" id="3.60.120.10">
    <property type="entry name" value="Anthranilate synthase"/>
    <property type="match status" value="1"/>
</dbReference>
<dbReference type="InterPro" id="IPR019999">
    <property type="entry name" value="Anth_synth_I-like"/>
</dbReference>
<dbReference type="InterPro" id="IPR005802">
    <property type="entry name" value="ADC_synth_comp_1"/>
</dbReference>
<dbReference type="Proteomes" id="UP000334019">
    <property type="component" value="Chromosome"/>
</dbReference>
<gene>
    <name evidence="5" type="ORF">GH723_05035</name>
</gene>
<dbReference type="NCBIfam" id="NF004530">
    <property type="entry name" value="PRK05877.1"/>
    <property type="match status" value="1"/>
</dbReference>
<dbReference type="InterPro" id="IPR005801">
    <property type="entry name" value="ADC_synthase"/>
</dbReference>
<dbReference type="GO" id="GO:0000162">
    <property type="term" value="P:L-tryptophan biosynthetic process"/>
    <property type="evidence" value="ECO:0007669"/>
    <property type="project" value="TreeGrafter"/>
</dbReference>
<proteinExistence type="predicted"/>
<dbReference type="PRINTS" id="PR00095">
    <property type="entry name" value="ANTSNTHASEI"/>
</dbReference>
<keyword evidence="2 5" id="KW-0808">Transferase</keyword>
<dbReference type="InterPro" id="IPR015890">
    <property type="entry name" value="Chorismate_C"/>
</dbReference>
<sequence length="448" mass="48052">MTSTVVRAPISSTLSPVEALRTLRADRHPVALHGRWFDAPGVAVLASEPVRVTEGPGGPDPFDALDAPGPAIAPDQGAAIGGGWFGYLGYRAGRLVERLPDGPHRPHPLPDWWLGWYDHVLRHDPRSGWWFEALWTEERAAALAERREVLVERLSRPPLPACAVQAGPFAQAPDDAGHRHAVARTIEHIGAGDVYQANVCLRLEARLDGDPLDLWARGVEALDPPHAAFVDVGDGRAVASLSPERFLRRRGRSVSSVPIKGTRPRVADPDRSARAHAELRGSTKERAENVMIVDLVRNDLGRVCRPGSIAVPRLWQLEPHPGVWHLVSEVVGHLRDDVGDGGLLRASFPPGSVTGAPKIRAMEVIAEVESTAREVYTGAVGAVSPLAGADWNVAIRTFETAGDAVWLGAGGGIVADSDPDAELEECRTKARPLLAAIGAELSADSPDR</sequence>
<evidence type="ECO:0000313" key="5">
    <source>
        <dbReference type="EMBL" id="QGG94518.1"/>
    </source>
</evidence>
<evidence type="ECO:0000256" key="1">
    <source>
        <dbReference type="ARBA" id="ARBA00013139"/>
    </source>
</evidence>
<dbReference type="EC" id="2.6.1.85" evidence="1"/>
<organism evidence="5 6">
    <name type="scientific">Actinomarinicola tropica</name>
    <dbReference type="NCBI Taxonomy" id="2789776"/>
    <lineage>
        <taxon>Bacteria</taxon>
        <taxon>Bacillati</taxon>
        <taxon>Actinomycetota</taxon>
        <taxon>Acidimicrobiia</taxon>
        <taxon>Acidimicrobiales</taxon>
        <taxon>Iamiaceae</taxon>
        <taxon>Actinomarinicola</taxon>
    </lineage>
</organism>
<name>A0A5Q2RCE7_9ACTN</name>
<dbReference type="AlphaFoldDB" id="A0A5Q2RCE7"/>
<dbReference type="GO" id="GO:0046820">
    <property type="term" value="F:4-amino-4-deoxychorismate synthase activity"/>
    <property type="evidence" value="ECO:0007669"/>
    <property type="project" value="UniProtKB-EC"/>
</dbReference>
<dbReference type="SUPFAM" id="SSF56322">
    <property type="entry name" value="ADC synthase"/>
    <property type="match status" value="1"/>
</dbReference>
<evidence type="ECO:0000259" key="4">
    <source>
        <dbReference type="Pfam" id="PF04715"/>
    </source>
</evidence>
<dbReference type="RefSeq" id="WP_153758624.1">
    <property type="nucleotide sequence ID" value="NZ_CP045851.1"/>
</dbReference>
<evidence type="ECO:0000256" key="2">
    <source>
        <dbReference type="ARBA" id="ARBA00022679"/>
    </source>
</evidence>
<dbReference type="Pfam" id="PF04715">
    <property type="entry name" value="Anth_synt_I_N"/>
    <property type="match status" value="1"/>
</dbReference>
<dbReference type="InterPro" id="IPR006805">
    <property type="entry name" value="Anth_synth_I_N"/>
</dbReference>
<feature type="domain" description="Anthranilate synthase component I N-terminal" evidence="4">
    <location>
        <begin position="79"/>
        <end position="124"/>
    </location>
</feature>
<accession>A0A5Q2RCE7</accession>
<dbReference type="PANTHER" id="PTHR11236">
    <property type="entry name" value="AMINOBENZOATE/ANTHRANILATE SYNTHASE"/>
    <property type="match status" value="1"/>
</dbReference>
<dbReference type="NCBIfam" id="TIGR00553">
    <property type="entry name" value="pabB"/>
    <property type="match status" value="1"/>
</dbReference>
<feature type="domain" description="Chorismate-utilising enzyme C-terminal" evidence="3">
    <location>
        <begin position="176"/>
        <end position="429"/>
    </location>
</feature>